<feature type="transmembrane region" description="Helical" evidence="7">
    <location>
        <begin position="89"/>
        <end position="112"/>
    </location>
</feature>
<evidence type="ECO:0000256" key="7">
    <source>
        <dbReference type="RuleBase" id="RU079119"/>
    </source>
</evidence>
<evidence type="ECO:0000256" key="3">
    <source>
        <dbReference type="ARBA" id="ARBA00022692"/>
    </source>
</evidence>
<evidence type="ECO:0000313" key="10">
    <source>
        <dbReference type="Proteomes" id="UP001168821"/>
    </source>
</evidence>
<proteinExistence type="inferred from homology"/>
<keyword evidence="3 7" id="KW-0812">Transmembrane</keyword>
<feature type="transmembrane region" description="Helical" evidence="7">
    <location>
        <begin position="36"/>
        <end position="56"/>
    </location>
</feature>
<keyword evidence="4 7" id="KW-1133">Transmembrane helix</keyword>
<dbReference type="Pfam" id="PF01529">
    <property type="entry name" value="DHHC"/>
    <property type="match status" value="1"/>
</dbReference>
<dbReference type="EC" id="2.3.1.225" evidence="7"/>
<sequence length="319" mass="36374">MRVSRGQGFPDRNRSRLMATIQDRLRIPWRGGAKQVAFDAILPVIILPTMFLLAAISLWWTVFSFTAVAVILVSVFKFFIRTIPRTKFFIVWTVTSIIILYIIFEFLVIPLLEILVEENIFLTILFAGFLLCFYLMKIRNNTLGKIGESEAESGYVGSYNRCSICQVVVPEKDHHCVWFDCCVGRHNQCLFVLALFFAIASLLYSSNLTLTSVCHPFIVYKSILLPDDCSDVYQQFELGLSFVAAIYSLGLAAFLLMLFLHQILLVSLGLTSKEWRNLSFCAKCFLGLCSKRPHSLGFVKNWSRIMCSNKTYSNIAYSH</sequence>
<dbReference type="AlphaFoldDB" id="A0AA38HTT1"/>
<gene>
    <name evidence="9" type="ORF">Zmor_026430</name>
</gene>
<dbReference type="PANTHER" id="PTHR12246">
    <property type="entry name" value="PALMITOYLTRANSFERASE ZDHHC16"/>
    <property type="match status" value="1"/>
</dbReference>
<feature type="transmembrane region" description="Helical" evidence="7">
    <location>
        <begin position="238"/>
        <end position="260"/>
    </location>
</feature>
<dbReference type="Proteomes" id="UP001168821">
    <property type="component" value="Unassembled WGS sequence"/>
</dbReference>
<feature type="domain" description="Palmitoyltransferase DHHC" evidence="8">
    <location>
        <begin position="162"/>
        <end position="277"/>
    </location>
</feature>
<organism evidence="9 10">
    <name type="scientific">Zophobas morio</name>
    <dbReference type="NCBI Taxonomy" id="2755281"/>
    <lineage>
        <taxon>Eukaryota</taxon>
        <taxon>Metazoa</taxon>
        <taxon>Ecdysozoa</taxon>
        <taxon>Arthropoda</taxon>
        <taxon>Hexapoda</taxon>
        <taxon>Insecta</taxon>
        <taxon>Pterygota</taxon>
        <taxon>Neoptera</taxon>
        <taxon>Endopterygota</taxon>
        <taxon>Coleoptera</taxon>
        <taxon>Polyphaga</taxon>
        <taxon>Cucujiformia</taxon>
        <taxon>Tenebrionidae</taxon>
        <taxon>Zophobas</taxon>
    </lineage>
</organism>
<dbReference type="EMBL" id="JALNTZ010000008">
    <property type="protein sequence ID" value="KAJ3643738.1"/>
    <property type="molecule type" value="Genomic_DNA"/>
</dbReference>
<evidence type="ECO:0000256" key="4">
    <source>
        <dbReference type="ARBA" id="ARBA00022989"/>
    </source>
</evidence>
<dbReference type="GO" id="GO:0016020">
    <property type="term" value="C:membrane"/>
    <property type="evidence" value="ECO:0007669"/>
    <property type="project" value="UniProtKB-SubCell"/>
</dbReference>
<accession>A0AA38HTT1</accession>
<comment type="domain">
    <text evidence="7">The DHHC domain is required for palmitoyltransferase activity.</text>
</comment>
<keyword evidence="2 7" id="KW-0808">Transferase</keyword>
<evidence type="ECO:0000256" key="5">
    <source>
        <dbReference type="ARBA" id="ARBA00023136"/>
    </source>
</evidence>
<reference evidence="9" key="1">
    <citation type="journal article" date="2023" name="G3 (Bethesda)">
        <title>Whole genome assemblies of Zophobas morio and Tenebrio molitor.</title>
        <authorList>
            <person name="Kaur S."/>
            <person name="Stinson S.A."/>
            <person name="diCenzo G.C."/>
        </authorList>
    </citation>
    <scope>NUCLEOTIDE SEQUENCE</scope>
    <source>
        <strain evidence="9">QUZm001</strain>
    </source>
</reference>
<comment type="subcellular location">
    <subcellularLocation>
        <location evidence="1">Membrane</location>
        <topology evidence="1">Multi-pass membrane protein</topology>
    </subcellularLocation>
</comment>
<comment type="similarity">
    <text evidence="7">Belongs to the DHHC palmitoyltransferase family.</text>
</comment>
<protein>
    <recommendedName>
        <fullName evidence="7">Palmitoyltransferase</fullName>
        <ecNumber evidence="7">2.3.1.225</ecNumber>
    </recommendedName>
</protein>
<dbReference type="InterPro" id="IPR001594">
    <property type="entry name" value="Palmitoyltrfase_DHHC"/>
</dbReference>
<evidence type="ECO:0000259" key="8">
    <source>
        <dbReference type="Pfam" id="PF01529"/>
    </source>
</evidence>
<dbReference type="GO" id="GO:0019706">
    <property type="term" value="F:protein-cysteine S-palmitoyltransferase activity"/>
    <property type="evidence" value="ECO:0007669"/>
    <property type="project" value="UniProtKB-EC"/>
</dbReference>
<evidence type="ECO:0000256" key="2">
    <source>
        <dbReference type="ARBA" id="ARBA00022679"/>
    </source>
</evidence>
<keyword evidence="10" id="KW-1185">Reference proteome</keyword>
<evidence type="ECO:0000256" key="6">
    <source>
        <dbReference type="ARBA" id="ARBA00023315"/>
    </source>
</evidence>
<feature type="transmembrane region" description="Helical" evidence="7">
    <location>
        <begin position="118"/>
        <end position="136"/>
    </location>
</feature>
<keyword evidence="5 7" id="KW-0472">Membrane</keyword>
<name>A0AA38HTT1_9CUCU</name>
<dbReference type="PROSITE" id="PS50216">
    <property type="entry name" value="DHHC"/>
    <property type="match status" value="1"/>
</dbReference>
<evidence type="ECO:0000256" key="1">
    <source>
        <dbReference type="ARBA" id="ARBA00004141"/>
    </source>
</evidence>
<keyword evidence="6 7" id="KW-0012">Acyltransferase</keyword>
<feature type="transmembrane region" description="Helical" evidence="7">
    <location>
        <begin position="62"/>
        <end position="80"/>
    </location>
</feature>
<dbReference type="InterPro" id="IPR039859">
    <property type="entry name" value="PFA4/ZDH16/20/ERF2-like"/>
</dbReference>
<comment type="catalytic activity">
    <reaction evidence="7">
        <text>L-cysteinyl-[protein] + hexadecanoyl-CoA = S-hexadecanoyl-L-cysteinyl-[protein] + CoA</text>
        <dbReference type="Rhea" id="RHEA:36683"/>
        <dbReference type="Rhea" id="RHEA-COMP:10131"/>
        <dbReference type="Rhea" id="RHEA-COMP:11032"/>
        <dbReference type="ChEBI" id="CHEBI:29950"/>
        <dbReference type="ChEBI" id="CHEBI:57287"/>
        <dbReference type="ChEBI" id="CHEBI:57379"/>
        <dbReference type="ChEBI" id="CHEBI:74151"/>
        <dbReference type="EC" id="2.3.1.225"/>
    </reaction>
</comment>
<comment type="caution">
    <text evidence="9">The sequence shown here is derived from an EMBL/GenBank/DDBJ whole genome shotgun (WGS) entry which is preliminary data.</text>
</comment>
<evidence type="ECO:0000313" key="9">
    <source>
        <dbReference type="EMBL" id="KAJ3643738.1"/>
    </source>
</evidence>
<feature type="transmembrane region" description="Helical" evidence="7">
    <location>
        <begin position="190"/>
        <end position="218"/>
    </location>
</feature>